<accession>A0A0B4UDG6</accession>
<keyword evidence="2" id="KW-0810">Translation regulation</keyword>
<dbReference type="GO" id="GO:0005737">
    <property type="term" value="C:cytoplasm"/>
    <property type="evidence" value="ECO:0007669"/>
    <property type="project" value="TreeGrafter"/>
</dbReference>
<keyword evidence="3" id="KW-0652">Protein synthesis inhibitor</keyword>
<dbReference type="OrthoDB" id="19729at2759"/>
<dbReference type="GO" id="GO:0045947">
    <property type="term" value="P:negative regulation of translational initiation"/>
    <property type="evidence" value="ECO:0007669"/>
    <property type="project" value="InterPro"/>
</dbReference>
<evidence type="ECO:0000256" key="3">
    <source>
        <dbReference type="ARBA" id="ARBA00023193"/>
    </source>
</evidence>
<protein>
    <submittedName>
        <fullName evidence="4">Thor2</fullName>
    </submittedName>
</protein>
<dbReference type="PANTHER" id="PTHR12669:SF12">
    <property type="entry name" value="EUKARYOTIC TRANSLATION INITIATION FACTOR 4E-BINDING PROTEIN"/>
    <property type="match status" value="1"/>
</dbReference>
<dbReference type="GO" id="GO:0008190">
    <property type="term" value="F:eukaryotic initiation factor 4E binding"/>
    <property type="evidence" value="ECO:0007669"/>
    <property type="project" value="InterPro"/>
</dbReference>
<gene>
    <name evidence="4" type="primary">Thor2</name>
</gene>
<sequence length="120" mass="13267">MSASPTARQAISHAEPMAMTKTKKIVISDPIQMPEVYSSTPGGTLYSTTPGGTKLIYERAFMKNLRSSPLSQTPPSNIPSCLMRGTPRTPFRKCVPVPTDLVKRTQSLKIEEQEQFQLDL</sequence>
<dbReference type="EMBL" id="KP221252">
    <property type="protein sequence ID" value="AJC97586.1"/>
    <property type="molecule type" value="Genomic_DNA"/>
</dbReference>
<organism evidence="4">
    <name type="scientific">Drosophila mojavensis</name>
    <name type="common">Fruit fly</name>
    <dbReference type="NCBI Taxonomy" id="7230"/>
    <lineage>
        <taxon>Eukaryota</taxon>
        <taxon>Metazoa</taxon>
        <taxon>Ecdysozoa</taxon>
        <taxon>Arthropoda</taxon>
        <taxon>Hexapoda</taxon>
        <taxon>Insecta</taxon>
        <taxon>Pterygota</taxon>
        <taxon>Neoptera</taxon>
        <taxon>Endopterygota</taxon>
        <taxon>Diptera</taxon>
        <taxon>Brachycera</taxon>
        <taxon>Muscomorpha</taxon>
        <taxon>Ephydroidea</taxon>
        <taxon>Drosophilidae</taxon>
        <taxon>Drosophila</taxon>
    </lineage>
</organism>
<evidence type="ECO:0000256" key="2">
    <source>
        <dbReference type="ARBA" id="ARBA00022845"/>
    </source>
</evidence>
<dbReference type="InterPro" id="IPR008606">
    <property type="entry name" value="EIF4EBP"/>
</dbReference>
<dbReference type="Pfam" id="PF05456">
    <property type="entry name" value="eIF_4EBP"/>
    <property type="match status" value="1"/>
</dbReference>
<evidence type="ECO:0000256" key="1">
    <source>
        <dbReference type="ARBA" id="ARBA00005480"/>
    </source>
</evidence>
<name>A0A0B4UDG6_DROMO</name>
<comment type="similarity">
    <text evidence="1">Belongs to the eIF4E-binding protein family.</text>
</comment>
<dbReference type="PANTHER" id="PTHR12669">
    <property type="entry name" value="EUKARYOTIC TRANSLATION INITIATION FACTOR 4E-BINDING PROTEIN"/>
    <property type="match status" value="1"/>
</dbReference>
<dbReference type="AlphaFoldDB" id="A0A0B4UDG6"/>
<proteinExistence type="inferred from homology"/>
<evidence type="ECO:0000313" key="4">
    <source>
        <dbReference type="EMBL" id="AJC97586.1"/>
    </source>
</evidence>
<reference evidence="4" key="1">
    <citation type="journal article" date="2015" name="J. Evol. Biol.">
        <title>Molecular evolution of candidate genes involved in post-mating-prezygotic reproductive isolation.</title>
        <authorList>
            <person name="Bono J.M."/>
            <person name="Matzkin L.M."/>
            <person name="Hoang K."/>
            <person name="Brandsmeier L."/>
        </authorList>
    </citation>
    <scope>NUCLEOTIDE SEQUENCE</scope>
    <source>
        <strain evidence="4">OPNM-2</strain>
    </source>
</reference>